<evidence type="ECO:0008006" key="8">
    <source>
        <dbReference type="Google" id="ProtNLM"/>
    </source>
</evidence>
<dbReference type="Proteomes" id="UP000054010">
    <property type="component" value="Unassembled WGS sequence"/>
</dbReference>
<evidence type="ECO:0000313" key="6">
    <source>
        <dbReference type="EMBL" id="EFO79789.1"/>
    </source>
</evidence>
<dbReference type="STRING" id="765420.OSCT_2358"/>
<evidence type="ECO:0000256" key="2">
    <source>
        <dbReference type="ARBA" id="ARBA00022692"/>
    </source>
</evidence>
<accession>E1IGA7</accession>
<evidence type="ECO:0000313" key="7">
    <source>
        <dbReference type="Proteomes" id="UP000054010"/>
    </source>
</evidence>
<dbReference type="HOGENOM" id="CLU_106302_0_0_0"/>
<sequence length="202" mass="22489">MKTSIRPIIENALLGVLFTFFALAAFNTWRQTGQIQMLLLAIQEALLIGLIITRRNTTDISRSWADAIIAIAGTAAPLLQRANGWHMPLLMQVGIGVQIIGLVISIIAVASLGRSFGILAANRGVKTNGLYRIVRHPLYGSYLFSYFGFLLGNASLFNLLVIVFSIACQYLRAKAEEQVLLRDPAYQAYIQKVRYRFIPFLI</sequence>
<feature type="transmembrane region" description="Helical" evidence="5">
    <location>
        <begin position="12"/>
        <end position="29"/>
    </location>
</feature>
<feature type="transmembrane region" description="Helical" evidence="5">
    <location>
        <begin position="64"/>
        <end position="83"/>
    </location>
</feature>
<gene>
    <name evidence="6" type="ORF">OSCT_2358</name>
</gene>
<dbReference type="InterPro" id="IPR007318">
    <property type="entry name" value="Phopholipid_MeTrfase"/>
</dbReference>
<dbReference type="Pfam" id="PF04191">
    <property type="entry name" value="PEMT"/>
    <property type="match status" value="1"/>
</dbReference>
<dbReference type="PANTHER" id="PTHR43847">
    <property type="entry name" value="BLL3993 PROTEIN"/>
    <property type="match status" value="1"/>
</dbReference>
<feature type="transmembrane region" description="Helical" evidence="5">
    <location>
        <begin position="95"/>
        <end position="121"/>
    </location>
</feature>
<protein>
    <recommendedName>
        <fullName evidence="8">Isoprenylcysteine carboxyl methyltransferase</fullName>
    </recommendedName>
</protein>
<keyword evidence="7" id="KW-1185">Reference proteome</keyword>
<dbReference type="GO" id="GO:0012505">
    <property type="term" value="C:endomembrane system"/>
    <property type="evidence" value="ECO:0007669"/>
    <property type="project" value="UniProtKB-SubCell"/>
</dbReference>
<proteinExistence type="predicted"/>
<feature type="transmembrane region" description="Helical" evidence="5">
    <location>
        <begin position="142"/>
        <end position="167"/>
    </location>
</feature>
<dbReference type="InterPro" id="IPR052527">
    <property type="entry name" value="Metal_cation-efflux_comp"/>
</dbReference>
<evidence type="ECO:0000256" key="3">
    <source>
        <dbReference type="ARBA" id="ARBA00022989"/>
    </source>
</evidence>
<keyword evidence="4 5" id="KW-0472">Membrane</keyword>
<comment type="caution">
    <text evidence="6">The sequence shown here is derived from an EMBL/GenBank/DDBJ whole genome shotgun (WGS) entry which is preliminary data.</text>
</comment>
<reference evidence="6 7" key="1">
    <citation type="journal article" date="2011" name="J. Bacteriol.">
        <title>Draft genome sequence of the anoxygenic filamentous phototrophic bacterium Oscillochloris trichoides subsp. DG-6.</title>
        <authorList>
            <person name="Kuznetsov B.B."/>
            <person name="Ivanovsky R.N."/>
            <person name="Keppen O.I."/>
            <person name="Sukhacheva M.V."/>
            <person name="Bumazhkin B.K."/>
            <person name="Patutina E.O."/>
            <person name="Beletsky A.V."/>
            <person name="Mardanov A.V."/>
            <person name="Baslerov R.V."/>
            <person name="Panteleeva A.N."/>
            <person name="Kolganova T.V."/>
            <person name="Ravin N.V."/>
            <person name="Skryabin K.G."/>
        </authorList>
    </citation>
    <scope>NUCLEOTIDE SEQUENCE [LARGE SCALE GENOMIC DNA]</scope>
    <source>
        <strain evidence="6 7">DG-6</strain>
    </source>
</reference>
<dbReference type="Gene3D" id="1.20.120.1630">
    <property type="match status" value="1"/>
</dbReference>
<evidence type="ECO:0000256" key="4">
    <source>
        <dbReference type="ARBA" id="ARBA00023136"/>
    </source>
</evidence>
<evidence type="ECO:0000256" key="5">
    <source>
        <dbReference type="SAM" id="Phobius"/>
    </source>
</evidence>
<dbReference type="PANTHER" id="PTHR43847:SF1">
    <property type="entry name" value="BLL3993 PROTEIN"/>
    <property type="match status" value="1"/>
</dbReference>
<dbReference type="EMBL" id="ADVR01000102">
    <property type="protein sequence ID" value="EFO79789.1"/>
    <property type="molecule type" value="Genomic_DNA"/>
</dbReference>
<dbReference type="AlphaFoldDB" id="E1IGA7"/>
<evidence type="ECO:0000256" key="1">
    <source>
        <dbReference type="ARBA" id="ARBA00004127"/>
    </source>
</evidence>
<dbReference type="eggNOG" id="COG2020">
    <property type="taxonomic scope" value="Bacteria"/>
</dbReference>
<feature type="transmembrane region" description="Helical" evidence="5">
    <location>
        <begin position="35"/>
        <end position="52"/>
    </location>
</feature>
<keyword evidence="3 5" id="KW-1133">Transmembrane helix</keyword>
<comment type="subcellular location">
    <subcellularLocation>
        <location evidence="1">Endomembrane system</location>
        <topology evidence="1">Multi-pass membrane protein</topology>
    </subcellularLocation>
</comment>
<name>E1IGA7_9CHLR</name>
<organism evidence="6 7">
    <name type="scientific">Oscillochloris trichoides DG-6</name>
    <dbReference type="NCBI Taxonomy" id="765420"/>
    <lineage>
        <taxon>Bacteria</taxon>
        <taxon>Bacillati</taxon>
        <taxon>Chloroflexota</taxon>
        <taxon>Chloroflexia</taxon>
        <taxon>Chloroflexales</taxon>
        <taxon>Chloroflexineae</taxon>
        <taxon>Oscillochloridaceae</taxon>
        <taxon>Oscillochloris</taxon>
    </lineage>
</organism>
<keyword evidence="2 5" id="KW-0812">Transmembrane</keyword>